<dbReference type="EMBL" id="AZSI01000225">
    <property type="protein sequence ID" value="KEY61103.1"/>
    <property type="molecule type" value="Genomic_DNA"/>
</dbReference>
<keyword evidence="5 10" id="KW-0479">Metal-binding</keyword>
<sequence>MEIQFLGTGAGQPSKSRNTQAIALKMLDERNEIWLFDCGEASQHQILNTAIKPRKITKIFITHLHGDHIFGLPGFLSSRSFQSSDEQTDLDLYGPVGIKEFVLAGLRISGSHLGYRINFHEIDSAGKIFEDDSFEVYTDLLDHTIFCLGYRVVEKNRVGELDANALKEAGLPFGPLFGKIKKGEVVDYDGKTFDPKDYIGADKVGKIVTILGDTRKTNTAVRLAWQADLLVHEATYEAAESKMARAHGHSTTKQAADVAKEAGVNRLLLTHISARYVGPLVGQLVREAQDVHANTFVAKDLYEEKIG</sequence>
<evidence type="ECO:0000256" key="5">
    <source>
        <dbReference type="ARBA" id="ARBA00022723"/>
    </source>
</evidence>
<feature type="binding site" evidence="10">
    <location>
        <position position="213"/>
    </location>
    <ligand>
        <name>Zn(2+)</name>
        <dbReference type="ChEBI" id="CHEBI:29105"/>
        <label>1</label>
        <note>catalytic</note>
    </ligand>
</feature>
<keyword evidence="3 10" id="KW-0819">tRNA processing</keyword>
<dbReference type="NCBIfam" id="NF000801">
    <property type="entry name" value="PRK00055.1-3"/>
    <property type="match status" value="1"/>
</dbReference>
<protein>
    <recommendedName>
        <fullName evidence="2 10">Ribonuclease Z</fullName>
        <shortName evidence="10">RNase Z</shortName>
        <ecNumber evidence="2 10">3.1.26.11</ecNumber>
    </recommendedName>
    <alternativeName>
        <fullName evidence="10">tRNA 3 endonuclease</fullName>
    </alternativeName>
    <alternativeName>
        <fullName evidence="10">tRNase Z</fullName>
    </alternativeName>
</protein>
<evidence type="ECO:0000256" key="4">
    <source>
        <dbReference type="ARBA" id="ARBA00022722"/>
    </source>
</evidence>
<evidence type="ECO:0000256" key="10">
    <source>
        <dbReference type="HAMAP-Rule" id="MF_01818"/>
    </source>
</evidence>
<feature type="binding site" evidence="10">
    <location>
        <position position="67"/>
    </location>
    <ligand>
        <name>Zn(2+)</name>
        <dbReference type="ChEBI" id="CHEBI:29105"/>
        <label>2</label>
        <note>catalytic</note>
    </ligand>
</feature>
<accession>A0A084A724</accession>
<dbReference type="GO" id="GO:0008270">
    <property type="term" value="F:zinc ion binding"/>
    <property type="evidence" value="ECO:0007669"/>
    <property type="project" value="UniProtKB-UniRule"/>
</dbReference>
<dbReference type="PANTHER" id="PTHR46018:SF2">
    <property type="entry name" value="ZINC PHOSPHODIESTERASE ELAC PROTEIN 1"/>
    <property type="match status" value="1"/>
</dbReference>
<dbReference type="HAMAP" id="MF_01818">
    <property type="entry name" value="RNase_Z_BN"/>
    <property type="match status" value="1"/>
</dbReference>
<dbReference type="EC" id="3.1.26.11" evidence="2 10"/>
<dbReference type="InterPro" id="IPR036866">
    <property type="entry name" value="RibonucZ/Hydroxyglut_hydro"/>
</dbReference>
<comment type="catalytic activity">
    <reaction evidence="10">
        <text>Endonucleolytic cleavage of RNA, removing extra 3' nucleotides from tRNA precursor, generating 3' termini of tRNAs. A 3'-hydroxy group is left at the tRNA terminus and a 5'-phosphoryl group is left at the trailer molecule.</text>
        <dbReference type="EC" id="3.1.26.11"/>
    </reaction>
</comment>
<dbReference type="Pfam" id="PF23023">
    <property type="entry name" value="Anti-Pycsar_Apyc1"/>
    <property type="match status" value="1"/>
</dbReference>
<dbReference type="Gene3D" id="3.60.15.10">
    <property type="entry name" value="Ribonuclease Z/Hydroxyacylglutathione hydrolase-like"/>
    <property type="match status" value="1"/>
</dbReference>
<evidence type="ECO:0000256" key="9">
    <source>
        <dbReference type="ARBA" id="ARBA00057812"/>
    </source>
</evidence>
<organism evidence="11 12">
    <name type="scientific">Lactococcus cremoris subsp. cremoris GE214</name>
    <dbReference type="NCBI Taxonomy" id="1415168"/>
    <lineage>
        <taxon>Bacteria</taxon>
        <taxon>Bacillati</taxon>
        <taxon>Bacillota</taxon>
        <taxon>Bacilli</taxon>
        <taxon>Lactobacillales</taxon>
        <taxon>Streptococcaceae</taxon>
        <taxon>Lactococcus</taxon>
        <taxon>Lactococcus cremoris subsp. cremoris</taxon>
    </lineage>
</organism>
<evidence type="ECO:0000256" key="7">
    <source>
        <dbReference type="ARBA" id="ARBA00022801"/>
    </source>
</evidence>
<reference evidence="11 12" key="1">
    <citation type="submission" date="2014-06" db="EMBL/GenBank/DDBJ databases">
        <title>Draft genome sequence of the putrescine producing strain Lactococcus lactis subsp cremoris GE214.</title>
        <authorList>
            <person name="Ladero V."/>
            <person name="Linares D.M."/>
            <person name="del Rio B."/>
            <person name="Mayo B."/>
            <person name="Martin M.C."/>
            <person name="Fernandez M."/>
            <person name="Alvarez M.A."/>
        </authorList>
    </citation>
    <scope>NUCLEOTIDE SEQUENCE [LARGE SCALE GENOMIC DNA]</scope>
    <source>
        <strain evidence="11 12">GE214</strain>
    </source>
</reference>
<dbReference type="CDD" id="cd07717">
    <property type="entry name" value="RNaseZ_ZiPD-like_MBL-fold"/>
    <property type="match status" value="1"/>
</dbReference>
<dbReference type="SUPFAM" id="SSF56281">
    <property type="entry name" value="Metallo-hydrolase/oxidoreductase"/>
    <property type="match status" value="1"/>
</dbReference>
<feature type="binding site" evidence="10">
    <location>
        <position position="213"/>
    </location>
    <ligand>
        <name>Zn(2+)</name>
        <dbReference type="ChEBI" id="CHEBI:29105"/>
        <label>2</label>
        <note>catalytic</note>
    </ligand>
</feature>
<evidence type="ECO:0000256" key="1">
    <source>
        <dbReference type="ARBA" id="ARBA00011738"/>
    </source>
</evidence>
<feature type="active site" description="Proton acceptor" evidence="10">
    <location>
        <position position="67"/>
    </location>
</feature>
<evidence type="ECO:0000313" key="11">
    <source>
        <dbReference type="EMBL" id="KEY61103.1"/>
    </source>
</evidence>
<dbReference type="PATRIC" id="fig|1415168.3.peg.2820"/>
<dbReference type="AlphaFoldDB" id="A0A084A724"/>
<dbReference type="Proteomes" id="UP000028401">
    <property type="component" value="Unassembled WGS sequence"/>
</dbReference>
<feature type="binding site" evidence="10">
    <location>
        <position position="271"/>
    </location>
    <ligand>
        <name>Zn(2+)</name>
        <dbReference type="ChEBI" id="CHEBI:29105"/>
        <label>2</label>
        <note>catalytic</note>
    </ligand>
</feature>
<comment type="function">
    <text evidence="9 10">Zinc phosphodiesterase, which displays some tRNA 3'-processing endonuclease activity. Probably involved in tRNA maturation, by removing a 3'-trailer from precursor tRNA.</text>
</comment>
<feature type="binding site" evidence="10">
    <location>
        <position position="65"/>
    </location>
    <ligand>
        <name>Zn(2+)</name>
        <dbReference type="ChEBI" id="CHEBI:29105"/>
        <label>1</label>
        <note>catalytic</note>
    </ligand>
</feature>
<comment type="caution">
    <text evidence="11">The sequence shown here is derived from an EMBL/GenBank/DDBJ whole genome shotgun (WGS) entry which is preliminary data.</text>
</comment>
<feature type="binding site" evidence="10">
    <location>
        <position position="63"/>
    </location>
    <ligand>
        <name>Zn(2+)</name>
        <dbReference type="ChEBI" id="CHEBI:29105"/>
        <label>1</label>
        <note>catalytic</note>
    </ligand>
</feature>
<comment type="similarity">
    <text evidence="10">Belongs to the RNase Z family.</text>
</comment>
<dbReference type="GO" id="GO:0042802">
    <property type="term" value="F:identical protein binding"/>
    <property type="evidence" value="ECO:0007669"/>
    <property type="project" value="UniProtKB-ARBA"/>
</dbReference>
<feature type="binding site" evidence="10">
    <location>
        <position position="68"/>
    </location>
    <ligand>
        <name>Zn(2+)</name>
        <dbReference type="ChEBI" id="CHEBI:29105"/>
        <label>2</label>
        <note>catalytic</note>
    </ligand>
</feature>
<dbReference type="SMR" id="A0A084A724"/>
<evidence type="ECO:0000313" key="12">
    <source>
        <dbReference type="Proteomes" id="UP000028401"/>
    </source>
</evidence>
<dbReference type="NCBIfam" id="TIGR02651">
    <property type="entry name" value="RNase_Z"/>
    <property type="match status" value="1"/>
</dbReference>
<comment type="cofactor">
    <cofactor evidence="10">
        <name>Zn(2+)</name>
        <dbReference type="ChEBI" id="CHEBI:29105"/>
    </cofactor>
    <text evidence="10">Binds 2 Zn(2+) ions.</text>
</comment>
<evidence type="ECO:0000256" key="6">
    <source>
        <dbReference type="ARBA" id="ARBA00022759"/>
    </source>
</evidence>
<comment type="subunit">
    <text evidence="1 10">Homodimer.</text>
</comment>
<evidence type="ECO:0000256" key="3">
    <source>
        <dbReference type="ARBA" id="ARBA00022694"/>
    </source>
</evidence>
<proteinExistence type="inferred from homology"/>
<dbReference type="FunFam" id="3.60.15.10:FF:000002">
    <property type="entry name" value="Ribonuclease Z"/>
    <property type="match status" value="1"/>
</dbReference>
<dbReference type="GeneID" id="61108908"/>
<keyword evidence="4 10" id="KW-0540">Nuclease</keyword>
<dbReference type="GO" id="GO:0042781">
    <property type="term" value="F:3'-tRNA processing endoribonuclease activity"/>
    <property type="evidence" value="ECO:0007669"/>
    <property type="project" value="UniProtKB-UniRule"/>
</dbReference>
<name>A0A084A724_LACLC</name>
<dbReference type="PANTHER" id="PTHR46018">
    <property type="entry name" value="ZINC PHOSPHODIESTERASE ELAC PROTEIN 1"/>
    <property type="match status" value="1"/>
</dbReference>
<evidence type="ECO:0000256" key="2">
    <source>
        <dbReference type="ARBA" id="ARBA00012477"/>
    </source>
</evidence>
<gene>
    <name evidence="10" type="primary">rnz</name>
    <name evidence="11" type="ORF">U725_02764</name>
</gene>
<keyword evidence="6 10" id="KW-0255">Endonuclease</keyword>
<keyword evidence="7 10" id="KW-0378">Hydrolase</keyword>
<dbReference type="RefSeq" id="WP_011834620.1">
    <property type="nucleotide sequence ID" value="NZ_AZSI01000225.1"/>
</dbReference>
<keyword evidence="8 10" id="KW-0862">Zinc</keyword>
<dbReference type="InterPro" id="IPR013471">
    <property type="entry name" value="RNase_Z/BN"/>
</dbReference>
<evidence type="ECO:0000256" key="8">
    <source>
        <dbReference type="ARBA" id="ARBA00022833"/>
    </source>
</evidence>
<feature type="binding site" evidence="10">
    <location>
        <position position="143"/>
    </location>
    <ligand>
        <name>Zn(2+)</name>
        <dbReference type="ChEBI" id="CHEBI:29105"/>
        <label>1</label>
        <note>catalytic</note>
    </ligand>
</feature>